<evidence type="ECO:0000256" key="1">
    <source>
        <dbReference type="SAM" id="MobiDB-lite"/>
    </source>
</evidence>
<organism evidence="2">
    <name type="scientific">Tanacetum cinerariifolium</name>
    <name type="common">Dalmatian daisy</name>
    <name type="synonym">Chrysanthemum cinerariifolium</name>
    <dbReference type="NCBI Taxonomy" id="118510"/>
    <lineage>
        <taxon>Eukaryota</taxon>
        <taxon>Viridiplantae</taxon>
        <taxon>Streptophyta</taxon>
        <taxon>Embryophyta</taxon>
        <taxon>Tracheophyta</taxon>
        <taxon>Spermatophyta</taxon>
        <taxon>Magnoliopsida</taxon>
        <taxon>eudicotyledons</taxon>
        <taxon>Gunneridae</taxon>
        <taxon>Pentapetalae</taxon>
        <taxon>asterids</taxon>
        <taxon>campanulids</taxon>
        <taxon>Asterales</taxon>
        <taxon>Asteraceae</taxon>
        <taxon>Asteroideae</taxon>
        <taxon>Anthemideae</taxon>
        <taxon>Anthemidinae</taxon>
        <taxon>Tanacetum</taxon>
    </lineage>
</organism>
<gene>
    <name evidence="2" type="ORF">Tci_920803</name>
</gene>
<name>A0A699WWA1_TANCI</name>
<feature type="non-terminal residue" evidence="2">
    <location>
        <position position="127"/>
    </location>
</feature>
<accession>A0A699WWA1</accession>
<dbReference type="AlphaFoldDB" id="A0A699WWA1"/>
<evidence type="ECO:0000313" key="2">
    <source>
        <dbReference type="EMBL" id="GFD48834.1"/>
    </source>
</evidence>
<proteinExistence type="predicted"/>
<dbReference type="EMBL" id="BKCJ011730815">
    <property type="protein sequence ID" value="GFD48834.1"/>
    <property type="molecule type" value="Genomic_DNA"/>
</dbReference>
<comment type="caution">
    <text evidence="2">The sequence shown here is derived from an EMBL/GenBank/DDBJ whole genome shotgun (WGS) entry which is preliminary data.</text>
</comment>
<feature type="non-terminal residue" evidence="2">
    <location>
        <position position="1"/>
    </location>
</feature>
<feature type="region of interest" description="Disordered" evidence="1">
    <location>
        <begin position="44"/>
        <end position="63"/>
    </location>
</feature>
<protein>
    <submittedName>
        <fullName evidence="2">Uncharacterized protein</fullName>
    </submittedName>
</protein>
<sequence>ISIPSPVPVPAWSDSEVVRLLAVSSPPSSPLSLWSSPPPQNPFPPLPPILSSPSPVLSPAPPPSPIRSLGYRAAMIRLRAEAASTSHSPPLPPPFILSPIRSDAPSSGIPLLLPISAPTSSPPLQLP</sequence>
<reference evidence="2" key="1">
    <citation type="journal article" date="2019" name="Sci. Rep.">
        <title>Draft genome of Tanacetum cinerariifolium, the natural source of mosquito coil.</title>
        <authorList>
            <person name="Yamashiro T."/>
            <person name="Shiraishi A."/>
            <person name="Satake H."/>
            <person name="Nakayama K."/>
        </authorList>
    </citation>
    <scope>NUCLEOTIDE SEQUENCE</scope>
</reference>